<comment type="caution">
    <text evidence="1">The sequence shown here is derived from an EMBL/GenBank/DDBJ whole genome shotgun (WGS) entry which is preliminary data.</text>
</comment>
<gene>
    <name evidence="1" type="ORF">HMPREF1991_02562</name>
</gene>
<dbReference type="Proteomes" id="UP000027442">
    <property type="component" value="Unassembled WGS sequence"/>
</dbReference>
<evidence type="ECO:0000313" key="1">
    <source>
        <dbReference type="EMBL" id="KDR51337.1"/>
    </source>
</evidence>
<name>A0A069QF79_HOYLO</name>
<dbReference type="PATRIC" id="fig|1122985.7.peg.2652"/>
<dbReference type="EMBL" id="JNGW01000112">
    <property type="protein sequence ID" value="KDR51337.1"/>
    <property type="molecule type" value="Genomic_DNA"/>
</dbReference>
<evidence type="ECO:0000313" key="2">
    <source>
        <dbReference type="Proteomes" id="UP000027442"/>
    </source>
</evidence>
<accession>A0A069QF79</accession>
<dbReference type="AlphaFoldDB" id="A0A069QF79"/>
<organism evidence="1 2">
    <name type="scientific">Hoylesella loescheii DSM 19665 = JCM 12249 = ATCC 15930</name>
    <dbReference type="NCBI Taxonomy" id="1122985"/>
    <lineage>
        <taxon>Bacteria</taxon>
        <taxon>Pseudomonadati</taxon>
        <taxon>Bacteroidota</taxon>
        <taxon>Bacteroidia</taxon>
        <taxon>Bacteroidales</taxon>
        <taxon>Prevotellaceae</taxon>
        <taxon>Hoylesella</taxon>
    </lineage>
</organism>
<proteinExistence type="predicted"/>
<reference evidence="1 2" key="1">
    <citation type="submission" date="2013-08" db="EMBL/GenBank/DDBJ databases">
        <authorList>
            <person name="Weinstock G."/>
            <person name="Sodergren E."/>
            <person name="Wylie T."/>
            <person name="Fulton L."/>
            <person name="Fulton R."/>
            <person name="Fronick C."/>
            <person name="O'Laughlin M."/>
            <person name="Godfrey J."/>
            <person name="Miner T."/>
            <person name="Herter B."/>
            <person name="Appelbaum E."/>
            <person name="Cordes M."/>
            <person name="Lek S."/>
            <person name="Wollam A."/>
            <person name="Pepin K.H."/>
            <person name="Palsikar V.B."/>
            <person name="Mitreva M."/>
            <person name="Wilson R.K."/>
        </authorList>
    </citation>
    <scope>NUCLEOTIDE SEQUENCE [LARGE SCALE GENOMIC DNA]</scope>
    <source>
        <strain evidence="1 2">ATCC 15930</strain>
    </source>
</reference>
<sequence length="71" mass="8149">MLLYGTTNRKQKWGITPLFVLYIRIKVTPIGKRQLVCRELPIASHPPIGTYGTLSEFAFPIMAYNLLLIRD</sequence>
<protein>
    <submittedName>
        <fullName evidence="1">Uncharacterized protein</fullName>
    </submittedName>
</protein>
<keyword evidence="2" id="KW-1185">Reference proteome</keyword>
<dbReference type="HOGENOM" id="CLU_2736676_0_0_10"/>